<dbReference type="Pfam" id="PF05655">
    <property type="entry name" value="AvrD"/>
    <property type="match status" value="2"/>
</dbReference>
<dbReference type="AlphaFoldDB" id="A0AAD0SBT8"/>
<organism evidence="1 2">
    <name type="scientific">Ralstonia solanacearum</name>
    <name type="common">Pseudomonas solanacearum</name>
    <dbReference type="NCBI Taxonomy" id="305"/>
    <lineage>
        <taxon>Bacteria</taxon>
        <taxon>Pseudomonadati</taxon>
        <taxon>Pseudomonadota</taxon>
        <taxon>Betaproteobacteria</taxon>
        <taxon>Burkholderiales</taxon>
        <taxon>Burkholderiaceae</taxon>
        <taxon>Ralstonia</taxon>
        <taxon>Ralstonia solanacearum species complex</taxon>
    </lineage>
</organism>
<evidence type="ECO:0000313" key="2">
    <source>
        <dbReference type="Proteomes" id="UP000261758"/>
    </source>
</evidence>
<protein>
    <submittedName>
        <fullName evidence="1">Avirulence d protein</fullName>
    </submittedName>
</protein>
<name>A0AAD0SBT8_RALSL</name>
<accession>A0AAD0SBT8</accession>
<dbReference type="EMBL" id="CP022760">
    <property type="protein sequence ID" value="AXV84526.1"/>
    <property type="molecule type" value="Genomic_DNA"/>
</dbReference>
<sequence length="289" mass="31812">MDLVYYKTIDDFLGEKTGRYFGSGYINTKRSISDFSMHETTGNTAFSCEGVLDAPELWSIKGDQKQKIHLSSIDAIEFAIKCAQAFFECMPKDSEFSSGSIEKLTIAAGKDPVEEGLESIRITGKLHATSEGSSLLRMNIANMQADLTLSTGNSKNACSTGIEAQPISVDDVMVNREMLIASAVASPVYKNQDENWSLSNSFAAMAQLGQTLLYKLDNIPREASDTLWMRKFSIAVSHGMPLSNMPQPIHVGLKNIKKLRMESADWRCADVCSMMGNINIVCKIAHRIS</sequence>
<dbReference type="Proteomes" id="UP000261758">
    <property type="component" value="Plasmid unnamed"/>
</dbReference>
<evidence type="ECO:0000313" key="1">
    <source>
        <dbReference type="EMBL" id="AXV84526.1"/>
    </source>
</evidence>
<dbReference type="RefSeq" id="WP_118870812.1">
    <property type="nucleotide sequence ID" value="NZ_CP022760.1"/>
</dbReference>
<keyword evidence="1" id="KW-0614">Plasmid</keyword>
<geneLocation type="plasmid" evidence="1 2">
    <name>unnamed</name>
</geneLocation>
<dbReference type="InterPro" id="IPR008799">
    <property type="entry name" value="Pseudomon_AvrD"/>
</dbReference>
<proteinExistence type="predicted"/>
<gene>
    <name evidence="1" type="ORF">CJO77_24010</name>
</gene>
<reference evidence="1 2" key="1">
    <citation type="submission" date="2017-08" db="EMBL/GenBank/DDBJ databases">
        <title>Genome sequences of Ralstonia solanacearum Species Complex (RSSC) isolated from Potato bacterial wilts in Korea.</title>
        <authorList>
            <person name="Cho H."/>
            <person name="Song E.-S."/>
            <person name="Lee Y.K."/>
            <person name="Lee S."/>
            <person name="Lee S.-W."/>
            <person name="Jo A."/>
            <person name="Kim J.-G."/>
            <person name="Hwang I."/>
        </authorList>
    </citation>
    <scope>NUCLEOTIDE SEQUENCE [LARGE SCALE GENOMIC DNA]</scope>
    <source>
        <strain evidence="1 2">T98</strain>
        <plasmid evidence="1 2">unnamed</plasmid>
    </source>
</reference>